<dbReference type="AlphaFoldDB" id="A0A1Y2J4J2"/>
<dbReference type="GO" id="GO:0008270">
    <property type="term" value="F:zinc ion binding"/>
    <property type="evidence" value="ECO:0007669"/>
    <property type="project" value="UniProtKB-KW"/>
</dbReference>
<dbReference type="PROSITE" id="PS50157">
    <property type="entry name" value="ZINC_FINGER_C2H2_2"/>
    <property type="match status" value="1"/>
</dbReference>
<dbReference type="InterPro" id="IPR013087">
    <property type="entry name" value="Znf_C2H2_type"/>
</dbReference>
<dbReference type="EMBL" id="KZ084086">
    <property type="protein sequence ID" value="OSD08339.1"/>
    <property type="molecule type" value="Genomic_DNA"/>
</dbReference>
<keyword evidence="1" id="KW-0862">Zinc</keyword>
<keyword evidence="1" id="KW-0863">Zinc-finger</keyword>
<protein>
    <recommendedName>
        <fullName evidence="2">C2H2-type domain-containing protein</fullName>
    </recommendedName>
</protein>
<dbReference type="PROSITE" id="PS00028">
    <property type="entry name" value="ZINC_FINGER_C2H2_1"/>
    <property type="match status" value="1"/>
</dbReference>
<keyword evidence="4" id="KW-1185">Reference proteome</keyword>
<proteinExistence type="predicted"/>
<evidence type="ECO:0000313" key="4">
    <source>
        <dbReference type="Proteomes" id="UP000193067"/>
    </source>
</evidence>
<name>A0A1Y2J4J2_TRAC3</name>
<gene>
    <name evidence="3" type="ORF">PYCCODRAFT_12060</name>
</gene>
<dbReference type="Gene3D" id="3.30.160.60">
    <property type="entry name" value="Classic Zinc Finger"/>
    <property type="match status" value="1"/>
</dbReference>
<evidence type="ECO:0000313" key="3">
    <source>
        <dbReference type="EMBL" id="OSD08339.1"/>
    </source>
</evidence>
<evidence type="ECO:0000259" key="2">
    <source>
        <dbReference type="PROSITE" id="PS50157"/>
    </source>
</evidence>
<feature type="domain" description="C2H2-type" evidence="2">
    <location>
        <begin position="80"/>
        <end position="109"/>
    </location>
</feature>
<accession>A0A1Y2J4J2</accession>
<reference evidence="3 4" key="1">
    <citation type="journal article" date="2015" name="Biotechnol. Biofuels">
        <title>Enhanced degradation of softwood versus hardwood by the white-rot fungus Pycnoporus coccineus.</title>
        <authorList>
            <person name="Couturier M."/>
            <person name="Navarro D."/>
            <person name="Chevret D."/>
            <person name="Henrissat B."/>
            <person name="Piumi F."/>
            <person name="Ruiz-Duenas F.J."/>
            <person name="Martinez A.T."/>
            <person name="Grigoriev I.V."/>
            <person name="Riley R."/>
            <person name="Lipzen A."/>
            <person name="Berrin J.G."/>
            <person name="Master E.R."/>
            <person name="Rosso M.N."/>
        </authorList>
    </citation>
    <scope>NUCLEOTIDE SEQUENCE [LARGE SCALE GENOMIC DNA]</scope>
    <source>
        <strain evidence="3 4">BRFM310</strain>
    </source>
</reference>
<organism evidence="3 4">
    <name type="scientific">Trametes coccinea (strain BRFM310)</name>
    <name type="common">Pycnoporus coccineus</name>
    <dbReference type="NCBI Taxonomy" id="1353009"/>
    <lineage>
        <taxon>Eukaryota</taxon>
        <taxon>Fungi</taxon>
        <taxon>Dikarya</taxon>
        <taxon>Basidiomycota</taxon>
        <taxon>Agaricomycotina</taxon>
        <taxon>Agaricomycetes</taxon>
        <taxon>Polyporales</taxon>
        <taxon>Polyporaceae</taxon>
        <taxon>Trametes</taxon>
    </lineage>
</organism>
<keyword evidence="1" id="KW-0479">Metal-binding</keyword>
<dbReference type="OrthoDB" id="2756190at2759"/>
<evidence type="ECO:0000256" key="1">
    <source>
        <dbReference type="PROSITE-ProRule" id="PRU00042"/>
    </source>
</evidence>
<dbReference type="Proteomes" id="UP000193067">
    <property type="component" value="Unassembled WGS sequence"/>
</dbReference>
<sequence>MLSRNDPLRALSSDPLWALRLRCCGSLPRAPLRTRWYVSSIHLWTDDLLHLRFCLLCSLFAHLGFLMSPNEQARRRGFEVRCNECRAKFEGRKSVRTHGVALDHQWEPPIQCLECGQGFRRQKLYELHLPTCSSAPQGIASITATGPAEACVQPAPAKPEVGQEATLACSSPISATRNTTGYSGKVGICTSAWAKRLCSDGLWLGDWMSVCEVYE</sequence>